<gene>
    <name evidence="1" type="ORF">DP120_18185</name>
</gene>
<dbReference type="RefSeq" id="WP_112225091.1">
    <property type="nucleotide sequence ID" value="NZ_CP196859.1"/>
</dbReference>
<name>A0A365KHZ4_9BACL</name>
<comment type="caution">
    <text evidence="1">The sequence shown here is derived from an EMBL/GenBank/DDBJ whole genome shotgun (WGS) entry which is preliminary data.</text>
</comment>
<dbReference type="EMBL" id="QLZR01000014">
    <property type="protein sequence ID" value="RAZ72763.1"/>
    <property type="molecule type" value="Genomic_DNA"/>
</dbReference>
<evidence type="ECO:0000313" key="1">
    <source>
        <dbReference type="EMBL" id="RAZ72763.1"/>
    </source>
</evidence>
<organism evidence="1 2">
    <name type="scientific">Planococcus halotolerans</name>
    <dbReference type="NCBI Taxonomy" id="2233542"/>
    <lineage>
        <taxon>Bacteria</taxon>
        <taxon>Bacillati</taxon>
        <taxon>Bacillota</taxon>
        <taxon>Bacilli</taxon>
        <taxon>Bacillales</taxon>
        <taxon>Caryophanaceae</taxon>
        <taxon>Planococcus</taxon>
    </lineage>
</organism>
<proteinExistence type="predicted"/>
<dbReference type="Proteomes" id="UP000251002">
    <property type="component" value="Unassembled WGS sequence"/>
</dbReference>
<reference evidence="1 2" key="1">
    <citation type="submission" date="2018-06" db="EMBL/GenBank/DDBJ databases">
        <title>The draft genome sequences of strains SCU63 and S1.</title>
        <authorList>
            <person name="Gan L."/>
        </authorList>
    </citation>
    <scope>NUCLEOTIDE SEQUENCE [LARGE SCALE GENOMIC DNA]</scope>
    <source>
        <strain evidence="1 2">SCU63</strain>
    </source>
</reference>
<evidence type="ECO:0000313" key="2">
    <source>
        <dbReference type="Proteomes" id="UP000251002"/>
    </source>
</evidence>
<sequence>MKNIQRLEMETKGIALSQQELIIYLQENGLQPHEEYNAQSPSAKKAIYQTALSTLESVANNPEMMRNVKMDDMTVSEFHENLTDRIDQLEKKIRGMRTDANQSDFFMLFN</sequence>
<dbReference type="AlphaFoldDB" id="A0A365KHZ4"/>
<accession>A0A365KHZ4</accession>
<protein>
    <submittedName>
        <fullName evidence="1">Uncharacterized protein</fullName>
    </submittedName>
</protein>
<keyword evidence="2" id="KW-1185">Reference proteome</keyword>